<feature type="transmembrane region" description="Helical" evidence="6">
    <location>
        <begin position="264"/>
        <end position="288"/>
    </location>
</feature>
<dbReference type="Proteomes" id="UP000179251">
    <property type="component" value="Unassembled WGS sequence"/>
</dbReference>
<feature type="transmembrane region" description="Helical" evidence="6">
    <location>
        <begin position="71"/>
        <end position="90"/>
    </location>
</feature>
<feature type="transmembrane region" description="Helical" evidence="6">
    <location>
        <begin position="145"/>
        <end position="165"/>
    </location>
</feature>
<evidence type="ECO:0000313" key="7">
    <source>
        <dbReference type="EMBL" id="OGF61742.1"/>
    </source>
</evidence>
<reference evidence="7 8" key="1">
    <citation type="journal article" date="2016" name="Nat. Commun.">
        <title>Thousands of microbial genomes shed light on interconnected biogeochemical processes in an aquifer system.</title>
        <authorList>
            <person name="Anantharaman K."/>
            <person name="Brown C.T."/>
            <person name="Hug L.A."/>
            <person name="Sharon I."/>
            <person name="Castelle C.J."/>
            <person name="Probst A.J."/>
            <person name="Thomas B.C."/>
            <person name="Singh A."/>
            <person name="Wilkins M.J."/>
            <person name="Karaoz U."/>
            <person name="Brodie E.L."/>
            <person name="Williams K.H."/>
            <person name="Hubbard S.S."/>
            <person name="Banfield J.F."/>
        </authorList>
    </citation>
    <scope>NUCLEOTIDE SEQUENCE [LARGE SCALE GENOMIC DNA]</scope>
</reference>
<proteinExistence type="predicted"/>
<dbReference type="GO" id="GO:0071555">
    <property type="term" value="P:cell wall organization"/>
    <property type="evidence" value="ECO:0007669"/>
    <property type="project" value="TreeGrafter"/>
</dbReference>
<evidence type="ECO:0000256" key="3">
    <source>
        <dbReference type="ARBA" id="ARBA00022692"/>
    </source>
</evidence>
<dbReference type="GO" id="GO:0044038">
    <property type="term" value="P:cell wall macromolecule biosynthetic process"/>
    <property type="evidence" value="ECO:0007669"/>
    <property type="project" value="TreeGrafter"/>
</dbReference>
<keyword evidence="5 6" id="KW-0472">Membrane</keyword>
<accession>A0A1F5VE71</accession>
<evidence type="ECO:0008006" key="9">
    <source>
        <dbReference type="Google" id="ProtNLM"/>
    </source>
</evidence>
<feature type="transmembrane region" description="Helical" evidence="6">
    <location>
        <begin position="233"/>
        <end position="252"/>
    </location>
</feature>
<evidence type="ECO:0000313" key="8">
    <source>
        <dbReference type="Proteomes" id="UP000179251"/>
    </source>
</evidence>
<sequence length="356" mass="39148">MQQDLILNVYKVLGLGGVAFFLGVAMTPILTHYLYKYKMWRKDARIMAPDGSLTPIFNQLHKERETKAPRMGGVLIWATTAIVALLFWALPKIFPDPLFQKLNFLSRDQTWVPLGILLAGAAVGLLDDFLVVFGRGTYRGGGLTFTRRISLITLIAAAGAYWFYFKLGKDFVFIPGFGDFYLGAAFVLFFILVMWATFSGGVIDGLDGLAGGVFASIFAAYGGIAFFQNQINLAAFCSVIVGAILAFLWFNIPPARFYMSETGIMALTTALTTVAFLTNAVAVLPVIAFPLVLESLSVIIQLSAKRFFGKKVFLVAPIHHHFEALGWPAEKITMRFWVLSAVFAIIGVIVQLVSVL</sequence>
<keyword evidence="4 6" id="KW-1133">Transmembrane helix</keyword>
<evidence type="ECO:0000256" key="5">
    <source>
        <dbReference type="ARBA" id="ARBA00023136"/>
    </source>
</evidence>
<dbReference type="PANTHER" id="PTHR22926">
    <property type="entry name" value="PHOSPHO-N-ACETYLMURAMOYL-PENTAPEPTIDE-TRANSFERASE"/>
    <property type="match status" value="1"/>
</dbReference>
<dbReference type="PANTHER" id="PTHR22926:SF5">
    <property type="entry name" value="PHOSPHO-N-ACETYLMURAMOYL-PENTAPEPTIDE-TRANSFERASE HOMOLOG"/>
    <property type="match status" value="1"/>
</dbReference>
<dbReference type="GO" id="GO:0016780">
    <property type="term" value="F:phosphotransferase activity, for other substituted phosphate groups"/>
    <property type="evidence" value="ECO:0007669"/>
    <property type="project" value="InterPro"/>
</dbReference>
<feature type="transmembrane region" description="Helical" evidence="6">
    <location>
        <begin position="336"/>
        <end position="355"/>
    </location>
</feature>
<feature type="transmembrane region" description="Helical" evidence="6">
    <location>
        <begin position="171"/>
        <end position="196"/>
    </location>
</feature>
<feature type="transmembrane region" description="Helical" evidence="6">
    <location>
        <begin position="12"/>
        <end position="35"/>
    </location>
</feature>
<dbReference type="STRING" id="1798325.A2834_00880"/>
<dbReference type="EMBL" id="MFHD01000026">
    <property type="protein sequence ID" value="OGF61742.1"/>
    <property type="molecule type" value="Genomic_DNA"/>
</dbReference>
<dbReference type="InterPro" id="IPR000715">
    <property type="entry name" value="Glycosyl_transferase_4"/>
</dbReference>
<keyword evidence="3 6" id="KW-0812">Transmembrane</keyword>
<evidence type="ECO:0000256" key="2">
    <source>
        <dbReference type="ARBA" id="ARBA00022679"/>
    </source>
</evidence>
<gene>
    <name evidence="7" type="ORF">A2834_00880</name>
</gene>
<feature type="transmembrane region" description="Helical" evidence="6">
    <location>
        <begin position="208"/>
        <end position="227"/>
    </location>
</feature>
<dbReference type="AlphaFoldDB" id="A0A1F5VE71"/>
<evidence type="ECO:0000256" key="4">
    <source>
        <dbReference type="ARBA" id="ARBA00022989"/>
    </source>
</evidence>
<evidence type="ECO:0000256" key="6">
    <source>
        <dbReference type="SAM" id="Phobius"/>
    </source>
</evidence>
<organism evidence="7 8">
    <name type="scientific">Candidatus Giovannonibacteria bacterium RIFCSPHIGHO2_01_FULL_45_23</name>
    <dbReference type="NCBI Taxonomy" id="1798325"/>
    <lineage>
        <taxon>Bacteria</taxon>
        <taxon>Candidatus Giovannoniibacteriota</taxon>
    </lineage>
</organism>
<keyword evidence="2" id="KW-0808">Transferase</keyword>
<evidence type="ECO:0000256" key="1">
    <source>
        <dbReference type="ARBA" id="ARBA00004141"/>
    </source>
</evidence>
<protein>
    <recommendedName>
        <fullName evidence="9">Phospho-N-acetylmuramoyl-pentapeptide-transferase</fullName>
    </recommendedName>
</protein>
<name>A0A1F5VE71_9BACT</name>
<dbReference type="GO" id="GO:0005886">
    <property type="term" value="C:plasma membrane"/>
    <property type="evidence" value="ECO:0007669"/>
    <property type="project" value="TreeGrafter"/>
</dbReference>
<comment type="subcellular location">
    <subcellularLocation>
        <location evidence="1">Membrane</location>
        <topology evidence="1">Multi-pass membrane protein</topology>
    </subcellularLocation>
</comment>
<comment type="caution">
    <text evidence="7">The sequence shown here is derived from an EMBL/GenBank/DDBJ whole genome shotgun (WGS) entry which is preliminary data.</text>
</comment>
<feature type="transmembrane region" description="Helical" evidence="6">
    <location>
        <begin position="110"/>
        <end position="133"/>
    </location>
</feature>
<dbReference type="Pfam" id="PF00953">
    <property type="entry name" value="Glycos_transf_4"/>
    <property type="match status" value="1"/>
</dbReference>